<organism evidence="1 2">
    <name type="scientific">Gordonia sesuvii</name>
    <dbReference type="NCBI Taxonomy" id="3116777"/>
    <lineage>
        <taxon>Bacteria</taxon>
        <taxon>Bacillati</taxon>
        <taxon>Actinomycetota</taxon>
        <taxon>Actinomycetes</taxon>
        <taxon>Mycobacteriales</taxon>
        <taxon>Gordoniaceae</taxon>
        <taxon>Gordonia</taxon>
    </lineage>
</organism>
<dbReference type="Proteomes" id="UP001347146">
    <property type="component" value="Unassembled WGS sequence"/>
</dbReference>
<dbReference type="Pfam" id="PF10824">
    <property type="entry name" value="T7SS_ESX_EspC"/>
    <property type="match status" value="1"/>
</dbReference>
<dbReference type="RefSeq" id="WP_330430501.1">
    <property type="nucleotide sequence ID" value="NZ_JAZDUF010000001.1"/>
</dbReference>
<evidence type="ECO:0000313" key="2">
    <source>
        <dbReference type="Proteomes" id="UP001347146"/>
    </source>
</evidence>
<keyword evidence="2" id="KW-1185">Reference proteome</keyword>
<name>A0ABU7M721_9ACTN</name>
<gene>
    <name evidence="1" type="ORF">VZC37_00700</name>
</gene>
<evidence type="ECO:0000313" key="1">
    <source>
        <dbReference type="EMBL" id="MEE3848831.1"/>
    </source>
</evidence>
<sequence>MTEVTTHSAALTAYARGQGAAADDVGAQSATQRGEVGELTMTFGVIGADFLAATAYVLDCRSRALDAIAQRHRGQDSTTRGADARYVDADDRNAAAVADTELRL</sequence>
<dbReference type="EMBL" id="JAZDUF010000001">
    <property type="protein sequence ID" value="MEE3848831.1"/>
    <property type="molecule type" value="Genomic_DNA"/>
</dbReference>
<protein>
    <submittedName>
        <fullName evidence="1">Type VII secretion target</fullName>
    </submittedName>
</protein>
<dbReference type="InterPro" id="IPR022536">
    <property type="entry name" value="EspC"/>
</dbReference>
<reference evidence="1 2" key="1">
    <citation type="submission" date="2024-01" db="EMBL/GenBank/DDBJ databases">
        <title>Draft genome sequence of Gordonia sp. LSe1-13.</title>
        <authorList>
            <person name="Suphannarot A."/>
            <person name="Mingma R."/>
        </authorList>
    </citation>
    <scope>NUCLEOTIDE SEQUENCE [LARGE SCALE GENOMIC DNA]</scope>
    <source>
        <strain evidence="1 2">LSe1-13</strain>
    </source>
</reference>
<proteinExistence type="predicted"/>
<comment type="caution">
    <text evidence="1">The sequence shown here is derived from an EMBL/GenBank/DDBJ whole genome shotgun (WGS) entry which is preliminary data.</text>
</comment>
<accession>A0ABU7M721</accession>